<keyword evidence="3" id="KW-1185">Reference proteome</keyword>
<feature type="region of interest" description="Disordered" evidence="1">
    <location>
        <begin position="38"/>
        <end position="57"/>
    </location>
</feature>
<proteinExistence type="predicted"/>
<reference evidence="2" key="1">
    <citation type="submission" date="2020-06" db="EMBL/GenBank/DDBJ databases">
        <authorList>
            <consortium name="Plant Systems Biology data submission"/>
        </authorList>
    </citation>
    <scope>NUCLEOTIDE SEQUENCE</scope>
    <source>
        <strain evidence="2">D6</strain>
    </source>
</reference>
<evidence type="ECO:0000256" key="1">
    <source>
        <dbReference type="SAM" id="MobiDB-lite"/>
    </source>
</evidence>
<evidence type="ECO:0000313" key="2">
    <source>
        <dbReference type="EMBL" id="CAB9500592.1"/>
    </source>
</evidence>
<evidence type="ECO:0000313" key="3">
    <source>
        <dbReference type="Proteomes" id="UP001153069"/>
    </source>
</evidence>
<dbReference type="EMBL" id="CAICTM010000086">
    <property type="protein sequence ID" value="CAB9500592.1"/>
    <property type="molecule type" value="Genomic_DNA"/>
</dbReference>
<comment type="caution">
    <text evidence="2">The sequence shown here is derived from an EMBL/GenBank/DDBJ whole genome shotgun (WGS) entry which is preliminary data.</text>
</comment>
<protein>
    <submittedName>
        <fullName evidence="2">Uncharacterized protein</fullName>
    </submittedName>
</protein>
<sequence length="240" mass="26802">MSQNQSFANEAANMNGAPNPNRSDPRFLYGLGATRLSLPGASSNPNGGGVFTMQRPPTPEEVHAYNMYHTLTKPEALFRTLDAKKVFDITTSELARQAHLKNFNMGGDVYLSAMHELVHCDDKRFEVEELAFRLNKVASIETVAHSRALVDARRAVEDAQRALSEGSANSTRVFALTRSLEDAQLDMDDVQRAFDEAKRKEKVVDDTFSLIEVYNEHSRAAMNEARNYCARLPNLNQPLP</sequence>
<name>A0A9N8H5J1_9STRA</name>
<feature type="region of interest" description="Disordered" evidence="1">
    <location>
        <begin position="1"/>
        <end position="28"/>
    </location>
</feature>
<gene>
    <name evidence="2" type="ORF">SEMRO_87_G046110.1</name>
</gene>
<organism evidence="2 3">
    <name type="scientific">Seminavis robusta</name>
    <dbReference type="NCBI Taxonomy" id="568900"/>
    <lineage>
        <taxon>Eukaryota</taxon>
        <taxon>Sar</taxon>
        <taxon>Stramenopiles</taxon>
        <taxon>Ochrophyta</taxon>
        <taxon>Bacillariophyta</taxon>
        <taxon>Bacillariophyceae</taxon>
        <taxon>Bacillariophycidae</taxon>
        <taxon>Naviculales</taxon>
        <taxon>Naviculaceae</taxon>
        <taxon>Seminavis</taxon>
    </lineage>
</organism>
<dbReference type="Proteomes" id="UP001153069">
    <property type="component" value="Unassembled WGS sequence"/>
</dbReference>
<dbReference type="AlphaFoldDB" id="A0A9N8H5J1"/>
<accession>A0A9N8H5J1</accession>